<dbReference type="GO" id="GO:0005634">
    <property type="term" value="C:nucleus"/>
    <property type="evidence" value="ECO:0007669"/>
    <property type="project" value="UniProtKB-SubCell"/>
</dbReference>
<keyword evidence="1" id="KW-0539">Nucleus</keyword>
<dbReference type="InterPro" id="IPR014476">
    <property type="entry name" value="AHL15-29"/>
</dbReference>
<dbReference type="GO" id="GO:0003700">
    <property type="term" value="F:DNA-binding transcription factor activity"/>
    <property type="evidence" value="ECO:0007669"/>
    <property type="project" value="TreeGrafter"/>
</dbReference>
<dbReference type="PROSITE" id="PS51742">
    <property type="entry name" value="PPC"/>
    <property type="match status" value="1"/>
</dbReference>
<dbReference type="SUPFAM" id="SSF117856">
    <property type="entry name" value="AF0104/ALDC/Ptd012-like"/>
    <property type="match status" value="1"/>
</dbReference>
<dbReference type="RefSeq" id="XP_052140227.1">
    <property type="nucleotide sequence ID" value="XM_052284267.1"/>
</dbReference>
<dbReference type="HOGENOM" id="CLU_039808_2_1_1"/>
<organism evidence="4 5">
    <name type="scientific">Oryza glaberrima</name>
    <name type="common">African rice</name>
    <dbReference type="NCBI Taxonomy" id="4538"/>
    <lineage>
        <taxon>Eukaryota</taxon>
        <taxon>Viridiplantae</taxon>
        <taxon>Streptophyta</taxon>
        <taxon>Embryophyta</taxon>
        <taxon>Tracheophyta</taxon>
        <taxon>Spermatophyta</taxon>
        <taxon>Magnoliopsida</taxon>
        <taxon>Liliopsida</taxon>
        <taxon>Poales</taxon>
        <taxon>Poaceae</taxon>
        <taxon>BOP clade</taxon>
        <taxon>Oryzoideae</taxon>
        <taxon>Oryzeae</taxon>
        <taxon>Oryzinae</taxon>
        <taxon>Oryza</taxon>
    </lineage>
</organism>
<keyword evidence="1" id="KW-0805">Transcription regulation</keyword>
<dbReference type="Proteomes" id="UP000007306">
    <property type="component" value="Chromosome 1"/>
</dbReference>
<dbReference type="PIRSF" id="PIRSF016021">
    <property type="entry name" value="ESCAROLA"/>
    <property type="match status" value="1"/>
</dbReference>
<gene>
    <name evidence="4" type="primary">LOC127760055</name>
</gene>
<keyword evidence="1" id="KW-0238">DNA-binding</keyword>
<accession>I1NVB6</accession>
<dbReference type="GeneID" id="127760055"/>
<feature type="region of interest" description="Disordered" evidence="2">
    <location>
        <begin position="1"/>
        <end position="46"/>
    </location>
</feature>
<dbReference type="Gramene" id="ORGLA01G0380600.1">
    <property type="protein sequence ID" value="ORGLA01G0380600.1"/>
    <property type="gene ID" value="ORGLA01G0380600"/>
</dbReference>
<dbReference type="CDD" id="cd11378">
    <property type="entry name" value="DUF296"/>
    <property type="match status" value="1"/>
</dbReference>
<proteinExistence type="predicted"/>
<evidence type="ECO:0000256" key="2">
    <source>
        <dbReference type="SAM" id="MobiDB-lite"/>
    </source>
</evidence>
<dbReference type="OMA" id="EEWRHPH"/>
<dbReference type="InterPro" id="IPR005175">
    <property type="entry name" value="PPC_dom"/>
</dbReference>
<protein>
    <recommendedName>
        <fullName evidence="1">AT-hook motif nuclear-localized protein</fullName>
    </recommendedName>
</protein>
<comment type="subcellular location">
    <subcellularLocation>
        <location evidence="1">Nucleus</location>
    </subcellularLocation>
</comment>
<reference evidence="4" key="1">
    <citation type="submission" date="2015-06" db="UniProtKB">
        <authorList>
            <consortium name="EnsemblPlants"/>
        </authorList>
    </citation>
    <scope>IDENTIFICATION</scope>
</reference>
<evidence type="ECO:0000259" key="3">
    <source>
        <dbReference type="PROSITE" id="PS51742"/>
    </source>
</evidence>
<dbReference type="PANTHER" id="PTHR31100:SF63">
    <property type="entry name" value="AT-HOOK MOTIF NUCLEAR-LOCALIZED PROTEIN"/>
    <property type="match status" value="1"/>
</dbReference>
<name>I1NVB6_ORYGL</name>
<dbReference type="Pfam" id="PF03479">
    <property type="entry name" value="PCC"/>
    <property type="match status" value="1"/>
</dbReference>
<sequence length="264" mass="26546">MADEGSSRAELIEASPALDLPSPPRKPRGRPLGSKNKPKPPVVVTRESEAAMRPVVLELGAGCEVAAAVAAFARRRRVGVSVLCGRGTVAAVTLRLPTSPPAAVKLHGRFEVLSLSGTVLPSAAGEGPAPPPPFSVSLAGAGGQVIGGTLAGEMTAADGLVVVAATFGSAEVHRLPADEDDEATGSRGGEERRHPQQQPPQTVAAATSAVDVGLLGYGGGVGVAGGASGGQVGRHHQQQQQAEMVLWAQSPGSVGPAHPATSRY</sequence>
<dbReference type="FunFam" id="3.30.1330.80:FF:000010">
    <property type="entry name" value="AT-hook motif nuclear-localized protein"/>
    <property type="match status" value="1"/>
</dbReference>
<feature type="compositionally biased region" description="Basic and acidic residues" evidence="2">
    <location>
        <begin position="1"/>
        <end position="11"/>
    </location>
</feature>
<dbReference type="KEGG" id="ogl:127760055"/>
<evidence type="ECO:0000313" key="5">
    <source>
        <dbReference type="Proteomes" id="UP000007306"/>
    </source>
</evidence>
<evidence type="ECO:0000256" key="1">
    <source>
        <dbReference type="PIRNR" id="PIRNR016021"/>
    </source>
</evidence>
<dbReference type="eggNOG" id="ENOG502RXY1">
    <property type="taxonomic scope" value="Eukaryota"/>
</dbReference>
<reference evidence="4 5" key="2">
    <citation type="submission" date="2018-04" db="EMBL/GenBank/DDBJ databases">
        <title>OglaRS2 (Oryza glaberrima Reference Sequence Version 2).</title>
        <authorList>
            <person name="Zhang J."/>
            <person name="Kudrna D."/>
            <person name="Lee S."/>
            <person name="Talag J."/>
            <person name="Rajasekar S."/>
            <person name="Wing R.A."/>
        </authorList>
    </citation>
    <scope>NUCLEOTIDE SEQUENCE [LARGE SCALE GENOMIC DNA]</scope>
    <source>
        <strain evidence="4 5">cv. IRGC 96717</strain>
    </source>
</reference>
<evidence type="ECO:0000313" key="4">
    <source>
        <dbReference type="EnsemblPlants" id="ORGLA01G0380600.1"/>
    </source>
</evidence>
<dbReference type="GO" id="GO:0003680">
    <property type="term" value="F:minor groove of adenine-thymine-rich DNA binding"/>
    <property type="evidence" value="ECO:0007669"/>
    <property type="project" value="UniProtKB-UniRule"/>
</dbReference>
<keyword evidence="5" id="KW-1185">Reference proteome</keyword>
<feature type="region of interest" description="Disordered" evidence="2">
    <location>
        <begin position="173"/>
        <end position="205"/>
    </location>
</feature>
<dbReference type="AlphaFoldDB" id="I1NVB6"/>
<keyword evidence="1" id="KW-0804">Transcription</keyword>
<dbReference type="STRING" id="4538.I1NVB6"/>
<comment type="function">
    <text evidence="1">Transcription factor that specifically binds AT-rich DNA sequences related to the nuclear matrix attachment regions (MARs).</text>
</comment>
<dbReference type="PANTHER" id="PTHR31100">
    <property type="entry name" value="AT-HOOK MOTIF NUCLEAR-LOCALIZED PROTEIN 15"/>
    <property type="match status" value="1"/>
</dbReference>
<dbReference type="Gene3D" id="3.30.1330.80">
    <property type="entry name" value="Hypothetical protein, similar to alpha- acetolactate decarboxylase, domain 2"/>
    <property type="match status" value="1"/>
</dbReference>
<feature type="domain" description="PPC" evidence="3">
    <location>
        <begin position="49"/>
        <end position="192"/>
    </location>
</feature>
<dbReference type="EnsemblPlants" id="ORGLA01G0380600.1">
    <property type="protein sequence ID" value="ORGLA01G0380600.1"/>
    <property type="gene ID" value="ORGLA01G0380600"/>
</dbReference>